<dbReference type="Pfam" id="PF00732">
    <property type="entry name" value="GMC_oxred_N"/>
    <property type="match status" value="1"/>
</dbReference>
<feature type="active site" description="Proton donor" evidence="5">
    <location>
        <position position="576"/>
    </location>
</feature>
<dbReference type="SUPFAM" id="SSF51905">
    <property type="entry name" value="FAD/NAD(P)-binding domain"/>
    <property type="match status" value="1"/>
</dbReference>
<dbReference type="InterPro" id="IPR000172">
    <property type="entry name" value="GMC_OxRdtase_N"/>
</dbReference>
<dbReference type="AlphaFoldDB" id="A0A4S4N326"/>
<evidence type="ECO:0000256" key="5">
    <source>
        <dbReference type="PIRSR" id="PIRSR000137-1"/>
    </source>
</evidence>
<keyword evidence="4 6" id="KW-0274">FAD</keyword>
<keyword evidence="3" id="KW-0285">Flavoprotein</keyword>
<dbReference type="PROSITE" id="PS00624">
    <property type="entry name" value="GMC_OXRED_2"/>
    <property type="match status" value="1"/>
</dbReference>
<dbReference type="InterPro" id="IPR012132">
    <property type="entry name" value="GMC_OxRdtase"/>
</dbReference>
<dbReference type="SUPFAM" id="SSF54373">
    <property type="entry name" value="FAD-linked reductases, C-terminal domain"/>
    <property type="match status" value="1"/>
</dbReference>
<gene>
    <name evidence="8" type="ORF">EUX98_g1965</name>
</gene>
<evidence type="ECO:0000313" key="8">
    <source>
        <dbReference type="EMBL" id="THH32228.1"/>
    </source>
</evidence>
<feature type="active site" description="Proton acceptor" evidence="5">
    <location>
        <position position="619"/>
    </location>
</feature>
<evidence type="ECO:0000256" key="4">
    <source>
        <dbReference type="ARBA" id="ARBA00022827"/>
    </source>
</evidence>
<dbReference type="PANTHER" id="PTHR11552:SF147">
    <property type="entry name" value="CHOLINE DEHYDROGENASE, MITOCHONDRIAL"/>
    <property type="match status" value="1"/>
</dbReference>
<protein>
    <recommendedName>
        <fullName evidence="7">Glucose-methanol-choline oxidoreductase N-terminal domain-containing protein</fullName>
    </recommendedName>
</protein>
<evidence type="ECO:0000259" key="7">
    <source>
        <dbReference type="PROSITE" id="PS00624"/>
    </source>
</evidence>
<comment type="caution">
    <text evidence="8">The sequence shown here is derived from an EMBL/GenBank/DDBJ whole genome shotgun (WGS) entry which is preliminary data.</text>
</comment>
<sequence>MSSSLEAIYRFAQVLTLSKRKLWTPALLGVLALLVRYWVNKKPLDPLADLPDLSRFAKRVKKGKEYDEDEYDVIIIGGGTGGCALASRLSENPSIRILLLEAGQSLFDHAATQVPAASSILYRGEHGYNLYTKVQENAGVLTFRIGSHDRFQSGHPTDYDEWASLQKGQPGASGWAYKEFSKYFLKFERYNPSKLFASVDKSLRGSTGVVDVGHFGYRSIMGTAFVTACDKAGITRRDDLNSPAGTIGVAQSMTYINSKGIRTTAERAYLTPAVLARPNLKIAIRAAVTRILFSEGLSVEAVGVEFKDSAGTLYRAIARKEVVLSAGAVHTPHILMLSGVGPAEHLASHGIPVVADLPGVGQHLKDHPVIDLYYMDKSKTSLMWLVPSSRTLVHTLKLHMNTVQYLMFGTGGLSTNVAEAIAFLNSSDPKLFPPEEYLATSTPEDLTSGKGAPDIELFASPLVWLNHGGAPFPIKGDLFSLHAVALRPKSSGTVTLKSANPFDHPVIDPNYLAEQSDIDVLIRGVRQCTRIIRLEPLKSIIDPAGDSESVLDHQLDKKSDAELAKDIRERIETLYHPCCTARMAPLEDNGVVDPFLRVHGIKNLRIVDASVFPEIVSGHTTAGVLAVAEKAADLIKEEFYRH</sequence>
<dbReference type="InterPro" id="IPR007867">
    <property type="entry name" value="GMC_OxRtase_C"/>
</dbReference>
<dbReference type="Pfam" id="PF13450">
    <property type="entry name" value="NAD_binding_8"/>
    <property type="match status" value="1"/>
</dbReference>
<feature type="binding site" evidence="6">
    <location>
        <position position="288"/>
    </location>
    <ligand>
        <name>FAD</name>
        <dbReference type="ChEBI" id="CHEBI:57692"/>
    </ligand>
</feature>
<evidence type="ECO:0000256" key="1">
    <source>
        <dbReference type="ARBA" id="ARBA00001974"/>
    </source>
</evidence>
<dbReference type="PANTHER" id="PTHR11552">
    <property type="entry name" value="GLUCOSE-METHANOL-CHOLINE GMC OXIDOREDUCTASE"/>
    <property type="match status" value="1"/>
</dbReference>
<dbReference type="Gene3D" id="3.30.560.10">
    <property type="entry name" value="Glucose Oxidase, domain 3"/>
    <property type="match status" value="1"/>
</dbReference>
<dbReference type="PIRSF" id="PIRSF000137">
    <property type="entry name" value="Alcohol_oxidase"/>
    <property type="match status" value="1"/>
</dbReference>
<comment type="similarity">
    <text evidence="2">Belongs to the GMC oxidoreductase family.</text>
</comment>
<reference evidence="8 9" key="1">
    <citation type="submission" date="2019-02" db="EMBL/GenBank/DDBJ databases">
        <title>Genome sequencing of the rare red list fungi Antrodiella citrinella (Flaviporus citrinellus).</title>
        <authorList>
            <person name="Buettner E."/>
            <person name="Kellner H."/>
        </authorList>
    </citation>
    <scope>NUCLEOTIDE SEQUENCE [LARGE SCALE GENOMIC DNA]</scope>
    <source>
        <strain evidence="8 9">DSM 108506</strain>
    </source>
</reference>
<dbReference type="GO" id="GO:0050660">
    <property type="term" value="F:flavin adenine dinucleotide binding"/>
    <property type="evidence" value="ECO:0007669"/>
    <property type="project" value="InterPro"/>
</dbReference>
<evidence type="ECO:0000256" key="6">
    <source>
        <dbReference type="PIRSR" id="PIRSR000137-2"/>
    </source>
</evidence>
<evidence type="ECO:0000313" key="9">
    <source>
        <dbReference type="Proteomes" id="UP000308730"/>
    </source>
</evidence>
<feature type="domain" description="Glucose-methanol-choline oxidoreductase N-terminal" evidence="7">
    <location>
        <begin position="327"/>
        <end position="341"/>
    </location>
</feature>
<dbReference type="Proteomes" id="UP000308730">
    <property type="component" value="Unassembled WGS sequence"/>
</dbReference>
<keyword evidence="9" id="KW-1185">Reference proteome</keyword>
<comment type="cofactor">
    <cofactor evidence="1 6">
        <name>FAD</name>
        <dbReference type="ChEBI" id="CHEBI:57692"/>
    </cofactor>
</comment>
<accession>A0A4S4N326</accession>
<dbReference type="EMBL" id="SGPM01000026">
    <property type="protein sequence ID" value="THH32228.1"/>
    <property type="molecule type" value="Genomic_DNA"/>
</dbReference>
<dbReference type="GO" id="GO:0016614">
    <property type="term" value="F:oxidoreductase activity, acting on CH-OH group of donors"/>
    <property type="evidence" value="ECO:0007669"/>
    <property type="project" value="InterPro"/>
</dbReference>
<dbReference type="Gene3D" id="3.50.50.60">
    <property type="entry name" value="FAD/NAD(P)-binding domain"/>
    <property type="match status" value="1"/>
</dbReference>
<dbReference type="Pfam" id="PF05199">
    <property type="entry name" value="GMC_oxred_C"/>
    <property type="match status" value="1"/>
</dbReference>
<dbReference type="InterPro" id="IPR036188">
    <property type="entry name" value="FAD/NAD-bd_sf"/>
</dbReference>
<dbReference type="OrthoDB" id="269227at2759"/>
<evidence type="ECO:0000256" key="2">
    <source>
        <dbReference type="ARBA" id="ARBA00010790"/>
    </source>
</evidence>
<name>A0A4S4N326_9APHY</name>
<proteinExistence type="inferred from homology"/>
<evidence type="ECO:0000256" key="3">
    <source>
        <dbReference type="ARBA" id="ARBA00022630"/>
    </source>
</evidence>
<organism evidence="8 9">
    <name type="scientific">Antrodiella citrinella</name>
    <dbReference type="NCBI Taxonomy" id="2447956"/>
    <lineage>
        <taxon>Eukaryota</taxon>
        <taxon>Fungi</taxon>
        <taxon>Dikarya</taxon>
        <taxon>Basidiomycota</taxon>
        <taxon>Agaricomycotina</taxon>
        <taxon>Agaricomycetes</taxon>
        <taxon>Polyporales</taxon>
        <taxon>Steccherinaceae</taxon>
        <taxon>Antrodiella</taxon>
    </lineage>
</organism>